<keyword evidence="1" id="KW-0472">Membrane</keyword>
<dbReference type="Proteomes" id="UP000735302">
    <property type="component" value="Unassembled WGS sequence"/>
</dbReference>
<keyword evidence="2" id="KW-1185">Reference proteome</keyword>
<gene>
    <name evidence="1" type="ORF">PoB_004859200</name>
</gene>
<name>A0AAV4BRU2_9GAST</name>
<comment type="caution">
    <text evidence="1">The sequence shown here is derived from an EMBL/GenBank/DDBJ whole genome shotgun (WGS) entry which is preliminary data.</text>
</comment>
<evidence type="ECO:0000313" key="2">
    <source>
        <dbReference type="Proteomes" id="UP000735302"/>
    </source>
</evidence>
<sequence>MPGILADDLRSAWANKSVIYILWRQGTVAITTAANMMRKATATSPETKNAEDDTNGEATPCVLYLISVATRLLFILLKPLASSRRTELFGYHIAHYQPQIDRYRKSLAVKPASMQKSRPHGYRIAHVLQRTALILSPPQGQGADGRARTRARIDSPDHRADSFSLCHRRPNACIRRFGYSGKAASESDSKYEEILFWFLCNGLSTKSRSQAFRTSVRPEHPRWYLIARHRVPAGIRADSLTVGPTKPLHIDEKKGMGLGLPGNLL</sequence>
<organism evidence="1 2">
    <name type="scientific">Plakobranchus ocellatus</name>
    <dbReference type="NCBI Taxonomy" id="259542"/>
    <lineage>
        <taxon>Eukaryota</taxon>
        <taxon>Metazoa</taxon>
        <taxon>Spiralia</taxon>
        <taxon>Lophotrochozoa</taxon>
        <taxon>Mollusca</taxon>
        <taxon>Gastropoda</taxon>
        <taxon>Heterobranchia</taxon>
        <taxon>Euthyneura</taxon>
        <taxon>Panpulmonata</taxon>
        <taxon>Sacoglossa</taxon>
        <taxon>Placobranchoidea</taxon>
        <taxon>Plakobranchidae</taxon>
        <taxon>Plakobranchus</taxon>
    </lineage>
</organism>
<dbReference type="AlphaFoldDB" id="A0AAV4BRU2"/>
<protein>
    <submittedName>
        <fullName evidence="1">Transmembrane channel-like protein 6</fullName>
    </submittedName>
</protein>
<reference evidence="1 2" key="1">
    <citation type="journal article" date="2021" name="Elife">
        <title>Chloroplast acquisition without the gene transfer in kleptoplastic sea slugs, Plakobranchus ocellatus.</title>
        <authorList>
            <person name="Maeda T."/>
            <person name="Takahashi S."/>
            <person name="Yoshida T."/>
            <person name="Shimamura S."/>
            <person name="Takaki Y."/>
            <person name="Nagai Y."/>
            <person name="Toyoda A."/>
            <person name="Suzuki Y."/>
            <person name="Arimoto A."/>
            <person name="Ishii H."/>
            <person name="Satoh N."/>
            <person name="Nishiyama T."/>
            <person name="Hasebe M."/>
            <person name="Maruyama T."/>
            <person name="Minagawa J."/>
            <person name="Obokata J."/>
            <person name="Shigenobu S."/>
        </authorList>
    </citation>
    <scope>NUCLEOTIDE SEQUENCE [LARGE SCALE GENOMIC DNA]</scope>
</reference>
<dbReference type="EMBL" id="BLXT01005315">
    <property type="protein sequence ID" value="GFO22087.1"/>
    <property type="molecule type" value="Genomic_DNA"/>
</dbReference>
<evidence type="ECO:0000313" key="1">
    <source>
        <dbReference type="EMBL" id="GFO22087.1"/>
    </source>
</evidence>
<proteinExistence type="predicted"/>
<keyword evidence="1" id="KW-0812">Transmembrane</keyword>
<accession>A0AAV4BRU2</accession>